<organism evidence="1 2">
    <name type="scientific">Shewanella litorisediminis</name>
    <dbReference type="NCBI Taxonomy" id="1173586"/>
    <lineage>
        <taxon>Bacteria</taxon>
        <taxon>Pseudomonadati</taxon>
        <taxon>Pseudomonadota</taxon>
        <taxon>Gammaproteobacteria</taxon>
        <taxon>Alteromonadales</taxon>
        <taxon>Shewanellaceae</taxon>
        <taxon>Shewanella</taxon>
    </lineage>
</organism>
<dbReference type="PANTHER" id="PTHR35006">
    <property type="entry name" value="GLYOXALASE FAMILY PROTEIN (AFU_ORTHOLOGUE AFUA_5G14830)"/>
    <property type="match status" value="1"/>
</dbReference>
<proteinExistence type="predicted"/>
<name>A0ABX7G377_9GAMM</name>
<dbReference type="Gene3D" id="3.10.180.10">
    <property type="entry name" value="2,3-Dihydroxybiphenyl 1,2-Dioxygenase, domain 1"/>
    <property type="match status" value="1"/>
</dbReference>
<dbReference type="RefSeq" id="WP_203325423.1">
    <property type="nucleotide sequence ID" value="NZ_CP069213.1"/>
</dbReference>
<dbReference type="SUPFAM" id="SSF54593">
    <property type="entry name" value="Glyoxalase/Bleomycin resistance protein/Dihydroxybiphenyl dioxygenase"/>
    <property type="match status" value="1"/>
</dbReference>
<dbReference type="PANTHER" id="PTHR35006:SF2">
    <property type="entry name" value="GLYOXALASE FAMILY PROTEIN (AFU_ORTHOLOGUE AFUA_5G14830)"/>
    <property type="match status" value="1"/>
</dbReference>
<dbReference type="CDD" id="cd07262">
    <property type="entry name" value="VOC_like"/>
    <property type="match status" value="1"/>
</dbReference>
<evidence type="ECO:0000313" key="1">
    <source>
        <dbReference type="EMBL" id="QRH01752.1"/>
    </source>
</evidence>
<reference evidence="1 2" key="1">
    <citation type="journal article" date="2012" name="Antonie Van Leeuwenhoek">
        <title>Shewanella litorisediminis sp. nov., a gammaproteobacterium isolated from a tidal flat sediment.</title>
        <authorList>
            <person name="Lee M.H."/>
            <person name="Yoon J.H."/>
        </authorList>
    </citation>
    <scope>NUCLEOTIDE SEQUENCE [LARGE SCALE GENOMIC DNA]</scope>
    <source>
        <strain evidence="1 2">SMK1-12</strain>
    </source>
</reference>
<dbReference type="InterPro" id="IPR029068">
    <property type="entry name" value="Glyas_Bleomycin-R_OHBP_Dase"/>
</dbReference>
<keyword evidence="2" id="KW-1185">Reference proteome</keyword>
<protein>
    <submittedName>
        <fullName evidence="1">VOC family protein</fullName>
    </submittedName>
</protein>
<dbReference type="Proteomes" id="UP000596252">
    <property type="component" value="Chromosome"/>
</dbReference>
<gene>
    <name evidence="1" type="ORF">JQC75_18220</name>
</gene>
<evidence type="ECO:0000313" key="2">
    <source>
        <dbReference type="Proteomes" id="UP000596252"/>
    </source>
</evidence>
<sequence>MITSVPTPPTITRDFYVAAFAPLAFPLLFEEVTSWDAQWPTRRMCAFGPEGKPIFWVIETREAASPRHTAFVAPNRDAVADFYHAGLAAGGQDNGAPGLRPIYHEHYFGAFLLDPDGNNVEAVCHTPE</sequence>
<dbReference type="EMBL" id="CP069213">
    <property type="protein sequence ID" value="QRH01752.1"/>
    <property type="molecule type" value="Genomic_DNA"/>
</dbReference>
<accession>A0ABX7G377</accession>